<keyword evidence="2" id="KW-1185">Reference proteome</keyword>
<evidence type="ECO:0000313" key="1">
    <source>
        <dbReference type="EMBL" id="CAD8192170.1"/>
    </source>
</evidence>
<reference evidence="1" key="1">
    <citation type="submission" date="2021-01" db="EMBL/GenBank/DDBJ databases">
        <authorList>
            <consortium name="Genoscope - CEA"/>
            <person name="William W."/>
        </authorList>
    </citation>
    <scope>NUCLEOTIDE SEQUENCE</scope>
</reference>
<dbReference type="OrthoDB" id="306979at2759"/>
<dbReference type="AlphaFoldDB" id="A0A8S1WUA5"/>
<dbReference type="OMA" id="MPEISHK"/>
<gene>
    <name evidence="1" type="ORF">POCTA_138.1.T1010151</name>
</gene>
<name>A0A8S1WUA5_PAROT</name>
<proteinExistence type="predicted"/>
<comment type="caution">
    <text evidence="1">The sequence shown here is derived from an EMBL/GenBank/DDBJ whole genome shotgun (WGS) entry which is preliminary data.</text>
</comment>
<protein>
    <submittedName>
        <fullName evidence="1">Uncharacterized protein</fullName>
    </submittedName>
</protein>
<organism evidence="1 2">
    <name type="scientific">Paramecium octaurelia</name>
    <dbReference type="NCBI Taxonomy" id="43137"/>
    <lineage>
        <taxon>Eukaryota</taxon>
        <taxon>Sar</taxon>
        <taxon>Alveolata</taxon>
        <taxon>Ciliophora</taxon>
        <taxon>Intramacronucleata</taxon>
        <taxon>Oligohymenophorea</taxon>
        <taxon>Peniculida</taxon>
        <taxon>Parameciidae</taxon>
        <taxon>Paramecium</taxon>
    </lineage>
</organism>
<accession>A0A8S1WUA5</accession>
<dbReference type="EMBL" id="CAJJDP010000101">
    <property type="protein sequence ID" value="CAD8192170.1"/>
    <property type="molecule type" value="Genomic_DNA"/>
</dbReference>
<sequence length="315" mass="37727">MNYLNNNQTQTLPCEFIIDYNNQDIAGFNLSNDSNYIAIFTNSQQDNETFQFRIYCLQSFKLIITFNVSKTNIKLDTIDFSHNSSYFYYNSYSDHLNLLNLQDLTVKSIQINIQSIKYELWLLDYTLFIKDNLHLHVYNIQSEQKIEQLRFGFPFSLFTPFSSNQYYLLNEKQQTLELWFNYHAYLKNKLSKQFSKIPGRMMLLKNQFILCVFNFRTIQFLSKNNFQILRNIMLTSYFKKEQLHFEDKITIVRMQTQPPTLNISNLMPEISHKQLKLEDSFLQEFTSYEQTSKLLIGMKLKNLSGFELKVYKLQF</sequence>
<evidence type="ECO:0000313" key="2">
    <source>
        <dbReference type="Proteomes" id="UP000683925"/>
    </source>
</evidence>
<dbReference type="Proteomes" id="UP000683925">
    <property type="component" value="Unassembled WGS sequence"/>
</dbReference>